<dbReference type="InterPro" id="IPR013083">
    <property type="entry name" value="Znf_RING/FYVE/PHD"/>
</dbReference>
<dbReference type="Gene3D" id="3.40.50.300">
    <property type="entry name" value="P-loop containing nucleotide triphosphate hydrolases"/>
    <property type="match status" value="1"/>
</dbReference>
<dbReference type="GO" id="GO:0140042">
    <property type="term" value="P:lipid droplet formation"/>
    <property type="evidence" value="ECO:0007669"/>
    <property type="project" value="TreeGrafter"/>
</dbReference>
<evidence type="ECO:0000256" key="3">
    <source>
        <dbReference type="ARBA" id="ARBA00022833"/>
    </source>
</evidence>
<evidence type="ECO:0000256" key="2">
    <source>
        <dbReference type="ARBA" id="ARBA00022771"/>
    </source>
</evidence>
<dbReference type="CDD" id="cd15734">
    <property type="entry name" value="FYVE_ZFYV1"/>
    <property type="match status" value="1"/>
</dbReference>
<dbReference type="GO" id="GO:0005811">
    <property type="term" value="C:lipid droplet"/>
    <property type="evidence" value="ECO:0007669"/>
    <property type="project" value="TreeGrafter"/>
</dbReference>
<evidence type="ECO:0000256" key="1">
    <source>
        <dbReference type="ARBA" id="ARBA00022723"/>
    </source>
</evidence>
<evidence type="ECO:0000256" key="4">
    <source>
        <dbReference type="PROSITE-ProRule" id="PRU00091"/>
    </source>
</evidence>
<evidence type="ECO:0000313" key="6">
    <source>
        <dbReference type="EMBL" id="KAG5316527.1"/>
    </source>
</evidence>
<dbReference type="InterPro" id="IPR011011">
    <property type="entry name" value="Znf_FYVE_PHD"/>
</dbReference>
<dbReference type="AlphaFoldDB" id="A0A836JLI8"/>
<dbReference type="GO" id="GO:0005545">
    <property type="term" value="F:1-phosphatidylinositol binding"/>
    <property type="evidence" value="ECO:0007669"/>
    <property type="project" value="TreeGrafter"/>
</dbReference>
<dbReference type="GO" id="GO:0032266">
    <property type="term" value="F:phosphatidylinositol-3-phosphate binding"/>
    <property type="evidence" value="ECO:0007669"/>
    <property type="project" value="TreeGrafter"/>
</dbReference>
<dbReference type="PANTHER" id="PTHR46624:SF4">
    <property type="entry name" value="FYVE-TYPE DOMAIN-CONTAINING PROTEIN"/>
    <property type="match status" value="1"/>
</dbReference>
<dbReference type="InterPro" id="IPR027417">
    <property type="entry name" value="P-loop_NTPase"/>
</dbReference>
<protein>
    <submittedName>
        <fullName evidence="6">ZFYV1 protein</fullName>
    </submittedName>
</protein>
<dbReference type="SUPFAM" id="SSF52540">
    <property type="entry name" value="P-loop containing nucleoside triphosphate hydrolases"/>
    <property type="match status" value="1"/>
</dbReference>
<dbReference type="Pfam" id="PF01363">
    <property type="entry name" value="FYVE"/>
    <property type="match status" value="2"/>
</dbReference>
<keyword evidence="1" id="KW-0479">Metal-binding</keyword>
<organism evidence="6 7">
    <name type="scientific">Acromyrmex insinuator</name>
    <dbReference type="NCBI Taxonomy" id="230686"/>
    <lineage>
        <taxon>Eukaryota</taxon>
        <taxon>Metazoa</taxon>
        <taxon>Ecdysozoa</taxon>
        <taxon>Arthropoda</taxon>
        <taxon>Hexapoda</taxon>
        <taxon>Insecta</taxon>
        <taxon>Pterygota</taxon>
        <taxon>Neoptera</taxon>
        <taxon>Endopterygota</taxon>
        <taxon>Hymenoptera</taxon>
        <taxon>Apocrita</taxon>
        <taxon>Aculeata</taxon>
        <taxon>Formicoidea</taxon>
        <taxon>Formicidae</taxon>
        <taxon>Myrmicinae</taxon>
        <taxon>Acromyrmex</taxon>
    </lineage>
</organism>
<dbReference type="InterPro" id="IPR042427">
    <property type="entry name" value="ZFYV1"/>
</dbReference>
<dbReference type="PROSITE" id="PS50178">
    <property type="entry name" value="ZF_FYVE"/>
    <property type="match status" value="2"/>
</dbReference>
<feature type="domain" description="FYVE-type" evidence="5">
    <location>
        <begin position="645"/>
        <end position="701"/>
    </location>
</feature>
<dbReference type="SMART" id="SM00064">
    <property type="entry name" value="FYVE"/>
    <property type="match status" value="2"/>
</dbReference>
<dbReference type="EMBL" id="JAANHZ010000049">
    <property type="protein sequence ID" value="KAG5316527.1"/>
    <property type="molecule type" value="Genomic_DNA"/>
</dbReference>
<accession>A0A836JLI8</accession>
<keyword evidence="2 4" id="KW-0863">Zinc-finger</keyword>
<keyword evidence="3" id="KW-0862">Zinc</keyword>
<evidence type="ECO:0000313" key="7">
    <source>
        <dbReference type="Proteomes" id="UP000667349"/>
    </source>
</evidence>
<reference evidence="6" key="1">
    <citation type="submission" date="2020-02" db="EMBL/GenBank/DDBJ databases">
        <title>Relaxed selection underlies rapid genomic changes in the transitions from sociality to social parasitism in ants.</title>
        <authorList>
            <person name="Bi X."/>
        </authorList>
    </citation>
    <scope>NUCLEOTIDE SEQUENCE</scope>
    <source>
        <strain evidence="6">BGI-DK2013a</strain>
        <tissue evidence="6">Whole body</tissue>
    </source>
</reference>
<dbReference type="InterPro" id="IPR017455">
    <property type="entry name" value="Znf_FYVE-rel"/>
</dbReference>
<feature type="non-terminal residue" evidence="6">
    <location>
        <position position="1"/>
    </location>
</feature>
<feature type="domain" description="FYVE-type" evidence="5">
    <location>
        <begin position="532"/>
        <end position="592"/>
    </location>
</feature>
<dbReference type="SUPFAM" id="SSF57903">
    <property type="entry name" value="FYVE/PHD zinc finger"/>
    <property type="match status" value="2"/>
</dbReference>
<proteinExistence type="predicted"/>
<dbReference type="Proteomes" id="UP000667349">
    <property type="component" value="Unassembled WGS sequence"/>
</dbReference>
<dbReference type="GO" id="GO:0043325">
    <property type="term" value="F:phosphatidylinositol-3,4-bisphosphate binding"/>
    <property type="evidence" value="ECO:0007669"/>
    <property type="project" value="TreeGrafter"/>
</dbReference>
<dbReference type="InterPro" id="IPR000306">
    <property type="entry name" value="Znf_FYVE"/>
</dbReference>
<dbReference type="GO" id="GO:0005547">
    <property type="term" value="F:phosphatidylinositol-3,4,5-trisphosphate binding"/>
    <property type="evidence" value="ECO:0007669"/>
    <property type="project" value="TreeGrafter"/>
</dbReference>
<sequence length="701" mass="79754">MSTLWKPWGDILKVEPTDPAIMKSLDSSLDDFDKLSDFSPNLLIMKKKNPLMNSCMKCHNNNNKSFLLLDGRENLQVPDVEEFLKKLNCTENNIKVKVVSIFGNTGDGKSHTMNQVFFKGEEVFQTSNEQNCCTLGVWVAFDPILNVICLDTEGLQGITCYEHERTRLLLKVLAVSDIVVYGIHSERLNRDLFTFLGAASRAYSHHFKATLQMIGQKEGISTSLSTLGPSVIVLHETKHTIPLINNESESAEDILKAKFAQMSLEIDAFNSIKYIGLQMVNDTTDYEQLRSAIESELNNTTVRSARKPHLVYNTLKNLNNQLSNEIENVSNTLFPDQYFTCPIKCLSCNNGCNNSMGHLNEGKPHSSNTKLVHGFFICYFNRTIPWINGVCYDRCKFQCQYENSIYICKRCYKNGNEIEVSRQYYEDNQNSWYSFAKNAWSGYIINCPHCGEIYKSRQYWYGNNAEDVAIRKKITHVWNTSNRSIATQNTAQRVIDSVSYITEAMTNVSLQPAKALKAWAADQVAPSYWRSNNEIKYCYQCKIPFSPTDDKHHCRDCGEGFCAQCSSKTKCVPNRNWYSPVRVCDTCYEKEINCSSDESLEPVEDVGVRKVTEHVMSTLNAVGTVFSYSKSFIKDSVRPSYWIPDSEVISCCVCERKFSAVLSLHHCRACGRGVCQECSQHRKPVPHRGWDHPVRVCNACV</sequence>
<feature type="non-terminal residue" evidence="6">
    <location>
        <position position="701"/>
    </location>
</feature>
<dbReference type="GO" id="GO:0008270">
    <property type="term" value="F:zinc ion binding"/>
    <property type="evidence" value="ECO:0007669"/>
    <property type="project" value="UniProtKB-KW"/>
</dbReference>
<name>A0A836JLI8_9HYME</name>
<dbReference type="Gene3D" id="3.30.40.10">
    <property type="entry name" value="Zinc/RING finger domain, C3HC4 (zinc finger)"/>
    <property type="match status" value="2"/>
</dbReference>
<evidence type="ECO:0000259" key="5">
    <source>
        <dbReference type="PROSITE" id="PS50178"/>
    </source>
</evidence>
<comment type="caution">
    <text evidence="6">The sequence shown here is derived from an EMBL/GenBank/DDBJ whole genome shotgun (WGS) entry which is preliminary data.</text>
</comment>
<gene>
    <name evidence="6" type="primary">Zfyve1</name>
    <name evidence="6" type="ORF">G6Z75_0002099</name>
</gene>
<keyword evidence="7" id="KW-1185">Reference proteome</keyword>
<dbReference type="PANTHER" id="PTHR46624">
    <property type="entry name" value="AGAP002036-PA"/>
    <property type="match status" value="1"/>
</dbReference>